<gene>
    <name evidence="1" type="ORF">HMPREF3213_02005</name>
</gene>
<dbReference type="Gene3D" id="2.170.120.40">
    <property type="entry name" value="YbbR-like domain"/>
    <property type="match status" value="2"/>
</dbReference>
<protein>
    <submittedName>
        <fullName evidence="1">YbbR-like protein</fullName>
    </submittedName>
</protein>
<reference evidence="2" key="1">
    <citation type="submission" date="2016-01" db="EMBL/GenBank/DDBJ databases">
        <authorList>
            <person name="Mitreva M."/>
            <person name="Pepin K.H."/>
            <person name="Mihindukulasuriya K.A."/>
            <person name="Fulton R."/>
            <person name="Fronick C."/>
            <person name="O'Laughlin M."/>
            <person name="Miner T."/>
            <person name="Herter B."/>
            <person name="Rosa B.A."/>
            <person name="Cordes M."/>
            <person name="Tomlinson C."/>
            <person name="Wollam A."/>
            <person name="Palsikar V.B."/>
            <person name="Mardis E.R."/>
            <person name="Wilson R.K."/>
        </authorList>
    </citation>
    <scope>NUCLEOTIDE SEQUENCE [LARGE SCALE GENOMIC DNA]</scope>
    <source>
        <strain evidence="2">GED7749B</strain>
    </source>
</reference>
<dbReference type="RefSeq" id="WP_061086860.1">
    <property type="nucleotide sequence ID" value="NZ_CP120208.1"/>
</dbReference>
<dbReference type="Proteomes" id="UP000070376">
    <property type="component" value="Unassembled WGS sequence"/>
</dbReference>
<accession>A0A133KPH8</accession>
<organism evidence="1 2">
    <name type="scientific">Heyndrickxia coagulans</name>
    <name type="common">Weizmannia coagulans</name>
    <dbReference type="NCBI Taxonomy" id="1398"/>
    <lineage>
        <taxon>Bacteria</taxon>
        <taxon>Bacillati</taxon>
        <taxon>Bacillota</taxon>
        <taxon>Bacilli</taxon>
        <taxon>Bacillales</taxon>
        <taxon>Bacillaceae</taxon>
        <taxon>Heyndrickxia</taxon>
    </lineage>
</organism>
<dbReference type="AlphaFoldDB" id="A0A133KPH8"/>
<evidence type="ECO:0000313" key="2">
    <source>
        <dbReference type="Proteomes" id="UP000070376"/>
    </source>
</evidence>
<sequence>MDKLMDNRWFMRVLALVLAILLYISVAVENGEGNKIIGSATKNSSGVIENMPVQLIYDNKNLVVSGAPKTVDVTVTGPKVIVQQVKASRDFTVYMDLSNAQIGKQKAKLKVKDLSDKLKYKLNRTYATVSVQEKVSKIFNVEAEYDKDMLATGYEASVPAVEPGTVKITGAKNVIDRISYVKATVEISKPITESFTRAATVNVLDRNLNKLDVSVNPDKVNVSVNVTNPSKTVPISINPVGSNRDNLTITSITTNPKKVTIYGTSARLAGIETLPVNIDISKITKDTTIDVPITLPDGINKVDPEMVTATIKVEEKKDEDEKTLSNIPIKEKGLAAGYQMDFLSPKSGTIDIIADGKKSDLDKISASDFNVSINLSGLKEGDHDVSYIVSGPKNVTWRLSGEKAKIRISDAAQKTE</sequence>
<dbReference type="PATRIC" id="fig|1398.22.peg.2006"/>
<dbReference type="InterPro" id="IPR053154">
    <property type="entry name" value="c-di-AMP_regulator"/>
</dbReference>
<dbReference type="Gene3D" id="2.170.120.30">
    <property type="match status" value="2"/>
</dbReference>
<dbReference type="PANTHER" id="PTHR37804:SF1">
    <property type="entry name" value="CDAA REGULATORY PROTEIN CDAR"/>
    <property type="match status" value="1"/>
</dbReference>
<dbReference type="PANTHER" id="PTHR37804">
    <property type="entry name" value="CDAA REGULATORY PROTEIN CDAR"/>
    <property type="match status" value="1"/>
</dbReference>
<dbReference type="EMBL" id="LRPN01000075">
    <property type="protein sequence ID" value="KWZ81402.1"/>
    <property type="molecule type" value="Genomic_DNA"/>
</dbReference>
<dbReference type="InterPro" id="IPR012505">
    <property type="entry name" value="YbbR"/>
</dbReference>
<dbReference type="Pfam" id="PF07949">
    <property type="entry name" value="YbbR"/>
    <property type="match status" value="3"/>
</dbReference>
<name>A0A133KPH8_HEYCO</name>
<evidence type="ECO:0000313" key="1">
    <source>
        <dbReference type="EMBL" id="KWZ81402.1"/>
    </source>
</evidence>
<comment type="caution">
    <text evidence="1">The sequence shown here is derived from an EMBL/GenBank/DDBJ whole genome shotgun (WGS) entry which is preliminary data.</text>
</comment>
<proteinExistence type="predicted"/>